<sequence length="716" mass="79232">MNPPNSGAAATSAMTGAIRTDSRKKSSGAIAKRACDQCKFRKIKATAEETWSYWTVSLKILPALELLIFMFVNLTILLRIQSRVSQIRQQQTNLPALNSSQSQVASNPLPGAFAAYQTESPSRGDGNSNPVHPIQDAAHWPMHNEASSVPVELSHPQPPAPIAPNWSSGASQIETHSNSGVSWNERNDVEYWLPDTLDAQVPVFDFPGSNIYLKASLPSIIQTDAAPAGLQSHPAEAASVPMSGPNVLHPPPNETNTLWPSSIVEANMIPWIDVYFDRLHPTLPVLNRSSLFIRMLSQEHRRNPQFGAMLLALCAFSLTQPIEIAERPTSSSRANQARSMMNEATKMRSCSDFGEHPTVEAVLTSFFLFGCLFGSNQHNAAWLRLREALDLAATMGLNNPDSYRDLPSDEKGQRLRTYLVLSITERAYALQRRHPITFWGRPGFSMRPVHDFIHTATHSLVSGVIVHNEKDAEGMMGLARLMELFDAIDEDVIDCWNQRCNINAGYCEKLTEAKALSIHQNLSRVSESERYKGYDWFERSKSTLGDNQGNRPAIGLRETQCADVFITKKWLQNRIWVLCSTHGLLRPASEHHELGLHYAVSVAKETLDICRSLRLSSMEAHGIGLAEKLYDIAVGAISVLFNVQMPLAKGTTLASPARAMPNPQIPMAGSQIVSKTLTEDFLLLLNSLRGGNHPFMERYRTLLSSLDGTGHAWGSQ</sequence>
<proteinExistence type="predicted"/>
<accession>A0A505I4G5</accession>
<feature type="domain" description="Xylanolytic transcriptional activator regulatory" evidence="5">
    <location>
        <begin position="272"/>
        <end position="436"/>
    </location>
</feature>
<feature type="compositionally biased region" description="Low complexity" evidence="4">
    <location>
        <begin position="1"/>
        <end position="17"/>
    </location>
</feature>
<dbReference type="PANTHER" id="PTHR31668:SF30">
    <property type="entry name" value="ZN(II)2CYS6 TRANSCRIPTION FACTOR (EUROFUNG)"/>
    <property type="match status" value="1"/>
</dbReference>
<dbReference type="EMBL" id="NKJJ02000009">
    <property type="protein sequence ID" value="TPR02825.1"/>
    <property type="molecule type" value="Genomic_DNA"/>
</dbReference>
<evidence type="ECO:0000256" key="1">
    <source>
        <dbReference type="ARBA" id="ARBA00023015"/>
    </source>
</evidence>
<dbReference type="GO" id="GO:0003677">
    <property type="term" value="F:DNA binding"/>
    <property type="evidence" value="ECO:0007669"/>
    <property type="project" value="InterPro"/>
</dbReference>
<dbReference type="VEuPathDB" id="FungiDB:An15g00300"/>
<dbReference type="PANTHER" id="PTHR31668">
    <property type="entry name" value="GLUCOSE TRANSPORT TRANSCRIPTION REGULATOR RGT1-RELATED-RELATED"/>
    <property type="match status" value="1"/>
</dbReference>
<evidence type="ECO:0000259" key="5">
    <source>
        <dbReference type="Pfam" id="PF04082"/>
    </source>
</evidence>
<dbReference type="VEuPathDB" id="FungiDB:M747DRAFT_294237"/>
<feature type="compositionally biased region" description="Polar residues" evidence="4">
    <location>
        <begin position="117"/>
        <end position="130"/>
    </location>
</feature>
<dbReference type="Pfam" id="PF04082">
    <property type="entry name" value="Fungal_trans"/>
    <property type="match status" value="1"/>
</dbReference>
<dbReference type="InterPro" id="IPR007219">
    <property type="entry name" value="XnlR_reg_dom"/>
</dbReference>
<dbReference type="CDD" id="cd12148">
    <property type="entry name" value="fungal_TF_MHR"/>
    <property type="match status" value="1"/>
</dbReference>
<name>A0A505I4G5_ASPNG</name>
<evidence type="ECO:0000256" key="4">
    <source>
        <dbReference type="SAM" id="MobiDB-lite"/>
    </source>
</evidence>
<dbReference type="InterPro" id="IPR050797">
    <property type="entry name" value="Carb_Metab_Trans_Reg"/>
</dbReference>
<dbReference type="AlphaFoldDB" id="A0A505I4G5"/>
<evidence type="ECO:0000313" key="6">
    <source>
        <dbReference type="EMBL" id="TPR02825.1"/>
    </source>
</evidence>
<organism evidence="6 7">
    <name type="scientific">Aspergillus niger</name>
    <dbReference type="NCBI Taxonomy" id="5061"/>
    <lineage>
        <taxon>Eukaryota</taxon>
        <taxon>Fungi</taxon>
        <taxon>Dikarya</taxon>
        <taxon>Ascomycota</taxon>
        <taxon>Pezizomycotina</taxon>
        <taxon>Eurotiomycetes</taxon>
        <taxon>Eurotiomycetidae</taxon>
        <taxon>Eurotiales</taxon>
        <taxon>Aspergillaceae</taxon>
        <taxon>Aspergillus</taxon>
        <taxon>Aspergillus subgen. Circumdati</taxon>
    </lineage>
</organism>
<dbReference type="VEuPathDB" id="FungiDB:ASPNIDRAFT2_1093745"/>
<dbReference type="GO" id="GO:0006351">
    <property type="term" value="P:DNA-templated transcription"/>
    <property type="evidence" value="ECO:0007669"/>
    <property type="project" value="InterPro"/>
</dbReference>
<reference evidence="7" key="1">
    <citation type="submission" date="2018-10" db="EMBL/GenBank/DDBJ databases">
        <title>FDA dAtabase for Regulatory Grade micrObial Sequences (FDA-ARGOS): Supporting development and validation of Infectious Disease Dx tests.</title>
        <authorList>
            <person name="Kerrigan L."/>
            <person name="Tallon L."/>
            <person name="Sadzewicz L."/>
            <person name="Sengamalay N."/>
            <person name="Ott S."/>
            <person name="Godinez A."/>
            <person name="Nagaraj S."/>
            <person name="Vavikolanu K."/>
            <person name="Nadendla S."/>
            <person name="George J."/>
            <person name="Sichtig H."/>
        </authorList>
    </citation>
    <scope>NUCLEOTIDE SEQUENCE [LARGE SCALE GENOMIC DNA]</scope>
    <source>
        <strain evidence="7">FDAARGOS_311</strain>
    </source>
</reference>
<gene>
    <name evidence="6" type="ORF">CAN33_0011880</name>
</gene>
<dbReference type="GO" id="GO:0008270">
    <property type="term" value="F:zinc ion binding"/>
    <property type="evidence" value="ECO:0007669"/>
    <property type="project" value="InterPro"/>
</dbReference>
<evidence type="ECO:0000256" key="3">
    <source>
        <dbReference type="ARBA" id="ARBA00023242"/>
    </source>
</evidence>
<comment type="caution">
    <text evidence="6">The sequence shown here is derived from an EMBL/GenBank/DDBJ whole genome shotgun (WGS) entry which is preliminary data.</text>
</comment>
<evidence type="ECO:0000313" key="7">
    <source>
        <dbReference type="Proteomes" id="UP000197666"/>
    </source>
</evidence>
<feature type="region of interest" description="Disordered" evidence="4">
    <location>
        <begin position="1"/>
        <end position="25"/>
    </location>
</feature>
<evidence type="ECO:0000256" key="2">
    <source>
        <dbReference type="ARBA" id="ARBA00023163"/>
    </source>
</evidence>
<dbReference type="VEuPathDB" id="FungiDB:ATCC64974_32530"/>
<protein>
    <submittedName>
        <fullName evidence="6">Amidase family protein</fullName>
    </submittedName>
</protein>
<keyword evidence="3" id="KW-0539">Nucleus</keyword>
<dbReference type="Proteomes" id="UP000197666">
    <property type="component" value="Unassembled WGS sequence"/>
</dbReference>
<keyword evidence="2" id="KW-0804">Transcription</keyword>
<feature type="region of interest" description="Disordered" evidence="4">
    <location>
        <begin position="114"/>
        <end position="135"/>
    </location>
</feature>
<keyword evidence="1" id="KW-0805">Transcription regulation</keyword>